<organism evidence="1 2">
    <name type="scientific">Bittarella massiliensis</name>
    <name type="common">ex Durand et al. 2017</name>
    <dbReference type="NCBI Taxonomy" id="1720313"/>
    <lineage>
        <taxon>Bacteria</taxon>
        <taxon>Bacillati</taxon>
        <taxon>Bacillota</taxon>
        <taxon>Clostridia</taxon>
        <taxon>Eubacteriales</taxon>
        <taxon>Oscillospiraceae</taxon>
        <taxon>Bittarella (ex Durand et al. 2017)</taxon>
    </lineage>
</organism>
<dbReference type="EMBL" id="JANGAB010000304">
    <property type="protein sequence ID" value="MCQ4950818.1"/>
    <property type="molecule type" value="Genomic_DNA"/>
</dbReference>
<dbReference type="Proteomes" id="UP001205063">
    <property type="component" value="Unassembled WGS sequence"/>
</dbReference>
<protein>
    <submittedName>
        <fullName evidence="1">Uncharacterized protein</fullName>
    </submittedName>
</protein>
<feature type="non-terminal residue" evidence="1">
    <location>
        <position position="101"/>
    </location>
</feature>
<accession>A0AAW5KJZ8</accession>
<dbReference type="SUPFAM" id="SSF159888">
    <property type="entry name" value="YdhG-like"/>
    <property type="match status" value="1"/>
</dbReference>
<gene>
    <name evidence="1" type="ORF">NE646_14380</name>
</gene>
<dbReference type="Gene3D" id="3.90.1150.200">
    <property type="match status" value="1"/>
</dbReference>
<comment type="caution">
    <text evidence="1">The sequence shown here is derived from an EMBL/GenBank/DDBJ whole genome shotgun (WGS) entry which is preliminary data.</text>
</comment>
<reference evidence="1" key="1">
    <citation type="submission" date="2022-06" db="EMBL/GenBank/DDBJ databases">
        <title>Isolation of gut microbiota from human fecal samples.</title>
        <authorList>
            <person name="Pamer E.G."/>
            <person name="Barat B."/>
            <person name="Waligurski E."/>
            <person name="Medina S."/>
            <person name="Paddock L."/>
            <person name="Mostad J."/>
        </authorList>
    </citation>
    <scope>NUCLEOTIDE SEQUENCE</scope>
    <source>
        <strain evidence="1">DFI.7.96</strain>
    </source>
</reference>
<sequence>FPDLTPKIAWNQPMFTDHGTFIIGFSAAKAHLAVAPERAGIQGSAVQSPVTCHDGRVFTGSYRTGGVYACFDTADENPASATEVKPASEGEATVQFAAFTS</sequence>
<name>A0AAW5KJZ8_9FIRM</name>
<evidence type="ECO:0000313" key="1">
    <source>
        <dbReference type="EMBL" id="MCQ4950818.1"/>
    </source>
</evidence>
<feature type="non-terminal residue" evidence="1">
    <location>
        <position position="1"/>
    </location>
</feature>
<dbReference type="AlphaFoldDB" id="A0AAW5KJZ8"/>
<proteinExistence type="predicted"/>
<evidence type="ECO:0000313" key="2">
    <source>
        <dbReference type="Proteomes" id="UP001205063"/>
    </source>
</evidence>